<evidence type="ECO:0000256" key="2">
    <source>
        <dbReference type="SAM" id="SignalP"/>
    </source>
</evidence>
<comment type="caution">
    <text evidence="3">The sequence shown here is derived from an EMBL/GenBank/DDBJ whole genome shotgun (WGS) entry which is preliminary data.</text>
</comment>
<evidence type="ECO:0000313" key="4">
    <source>
        <dbReference type="Proteomes" id="UP000275408"/>
    </source>
</evidence>
<feature type="non-terminal residue" evidence="3">
    <location>
        <position position="208"/>
    </location>
</feature>
<feature type="chain" id="PRO_5017978290" evidence="2">
    <location>
        <begin position="20"/>
        <end position="208"/>
    </location>
</feature>
<keyword evidence="4" id="KW-1185">Reference proteome</keyword>
<protein>
    <submittedName>
        <fullName evidence="3">Uncharacterized protein</fullName>
    </submittedName>
</protein>
<accession>A0A3M6T9G6</accession>
<feature type="compositionally biased region" description="Basic and acidic residues" evidence="1">
    <location>
        <begin position="182"/>
        <end position="196"/>
    </location>
</feature>
<feature type="compositionally biased region" description="Polar residues" evidence="1">
    <location>
        <begin position="64"/>
        <end position="77"/>
    </location>
</feature>
<dbReference type="Proteomes" id="UP000275408">
    <property type="component" value="Unassembled WGS sequence"/>
</dbReference>
<feature type="region of interest" description="Disordered" evidence="1">
    <location>
        <begin position="147"/>
        <end position="208"/>
    </location>
</feature>
<evidence type="ECO:0000256" key="1">
    <source>
        <dbReference type="SAM" id="MobiDB-lite"/>
    </source>
</evidence>
<feature type="signal peptide" evidence="2">
    <location>
        <begin position="1"/>
        <end position="19"/>
    </location>
</feature>
<gene>
    <name evidence="3" type="ORF">pdam_00009033</name>
</gene>
<name>A0A3M6T9G6_POCDA</name>
<organism evidence="3 4">
    <name type="scientific">Pocillopora damicornis</name>
    <name type="common">Cauliflower coral</name>
    <name type="synonym">Millepora damicornis</name>
    <dbReference type="NCBI Taxonomy" id="46731"/>
    <lineage>
        <taxon>Eukaryota</taxon>
        <taxon>Metazoa</taxon>
        <taxon>Cnidaria</taxon>
        <taxon>Anthozoa</taxon>
        <taxon>Hexacorallia</taxon>
        <taxon>Scleractinia</taxon>
        <taxon>Astrocoeniina</taxon>
        <taxon>Pocilloporidae</taxon>
        <taxon>Pocillopora</taxon>
    </lineage>
</organism>
<feature type="compositionally biased region" description="Polar residues" evidence="1">
    <location>
        <begin position="147"/>
        <end position="169"/>
    </location>
</feature>
<sequence length="208" mass="21944">MNTFLFNAVMVILLTAKLGQNFPIINQKLPSTYDDTECPPGFLPCVSENKGKVSIASSVEASTLTGLPSNTTEQQKTPEAPSVGSMGEIGNSETKSLQHGNHLCPPGVWGLSLLEEEKRYSKTMEKCQKVFKVGVTSLGTLATIATSGSSVEASTPTALPSNATEQQKTPKAPLGGNMAETGDSKTKSLQNGDHECPPGIWGRPDVPP</sequence>
<evidence type="ECO:0000313" key="3">
    <source>
        <dbReference type="EMBL" id="RMX37971.1"/>
    </source>
</evidence>
<dbReference type="AlphaFoldDB" id="A0A3M6T9G6"/>
<dbReference type="EMBL" id="RCHS01004063">
    <property type="protein sequence ID" value="RMX37971.1"/>
    <property type="molecule type" value="Genomic_DNA"/>
</dbReference>
<keyword evidence="2" id="KW-0732">Signal</keyword>
<feature type="region of interest" description="Disordered" evidence="1">
    <location>
        <begin position="64"/>
        <end position="101"/>
    </location>
</feature>
<reference evidence="3 4" key="1">
    <citation type="journal article" date="2018" name="Sci. Rep.">
        <title>Comparative analysis of the Pocillopora damicornis genome highlights role of immune system in coral evolution.</title>
        <authorList>
            <person name="Cunning R."/>
            <person name="Bay R.A."/>
            <person name="Gillette P."/>
            <person name="Baker A.C."/>
            <person name="Traylor-Knowles N."/>
        </authorList>
    </citation>
    <scope>NUCLEOTIDE SEQUENCE [LARGE SCALE GENOMIC DNA]</scope>
    <source>
        <strain evidence="3">RSMAS</strain>
        <tissue evidence="3">Whole animal</tissue>
    </source>
</reference>
<proteinExistence type="predicted"/>